<comment type="caution">
    <text evidence="1">The sequence shown here is derived from an EMBL/GenBank/DDBJ whole genome shotgun (WGS) entry which is preliminary data.</text>
</comment>
<name>A0ACC3S4H8_9PEZI</name>
<accession>A0ACC3S4H8</accession>
<evidence type="ECO:0000313" key="2">
    <source>
        <dbReference type="Proteomes" id="UP001320706"/>
    </source>
</evidence>
<dbReference type="Proteomes" id="UP001320706">
    <property type="component" value="Unassembled WGS sequence"/>
</dbReference>
<dbReference type="EMBL" id="JAMKPW020000042">
    <property type="protein sequence ID" value="KAK8195943.1"/>
    <property type="molecule type" value="Genomic_DNA"/>
</dbReference>
<sequence>MDLRSIINNDSGAAGSAQQEVKRSPELQRNSAAPIVHPASYGAHGPPPAHQQAQAPRPTPPAYYQPPTPLESRSAPQPYPQSARTTPLRTPQHTPGGSQYPFPPQYVQSPSQAHPAAPGYFPQRGETYPVVTPGPRPSPYQPQHGHGSPSGFAPPPLPLGHSHSPTPSSARNMRAEMASPYAVHQRNISGASYGGMQNMPSPAQHNSAVGHLLESPASSNRPPPSPYQKRPYPPSHPTPQPPSSERNLSSNLHTPAMPPGKESLLQQPINATPLKAEPDVVFKAEHTPTDAPKPLPQAMVQKRPAESEPEVSAPPKKVKHRYDEPPIWARRMPGNPLFDGKNGPLRDGQKPQPRMNPQTHRPSPRPAPQAVPQPPPQSAPQSNGHPVPNGNVPLGAPLDHIKAQASALLGQWELSITDTEPADQFLHSVCAFLYRELSARPDLGAGDARNGQLEIEAKIGTLVDRDSGQRIRFPVQNAVVLDPGWSPRQLKFESFMTEQQHAQLNQYLNKCTELSLMPPKTPNTPKRVPMKYLHRYERDSFVSLTPAGYNALPPIAKQYADPRKSLRLRTTVDTKNPAHPVIARIVKIRLADLDIYSPNTEYDCRISINIEVDFHTRTDIDASLLAAAAEEPGPGKEKPQDRNKNRVSYSHLLYQVDLTQVTESDGRKIHELEVEIDGARLKEQILLLEQKRPNAFETVVKGLMDNVALLMKARGPEDAVKGYPFVSSAREESRHRYSILRVAVKRGNSNPPSQSVLLTPKTPRNVTDSGYSASKKCTAIV</sequence>
<keyword evidence="2" id="KW-1185">Reference proteome</keyword>
<reference evidence="1" key="1">
    <citation type="submission" date="2024-02" db="EMBL/GenBank/DDBJ databases">
        <title>Metagenome Assembled Genome of Zalaria obscura JY119.</title>
        <authorList>
            <person name="Vighnesh L."/>
            <person name="Jagadeeshwari U."/>
            <person name="Venkata Ramana C."/>
            <person name="Sasikala C."/>
        </authorList>
    </citation>
    <scope>NUCLEOTIDE SEQUENCE</scope>
    <source>
        <strain evidence="1">JY119</strain>
    </source>
</reference>
<protein>
    <submittedName>
        <fullName evidence="1">mRNA-capping enzyme subunit beta</fullName>
    </submittedName>
</protein>
<organism evidence="1 2">
    <name type="scientific">Zalaria obscura</name>
    <dbReference type="NCBI Taxonomy" id="2024903"/>
    <lineage>
        <taxon>Eukaryota</taxon>
        <taxon>Fungi</taxon>
        <taxon>Dikarya</taxon>
        <taxon>Ascomycota</taxon>
        <taxon>Pezizomycotina</taxon>
        <taxon>Dothideomycetes</taxon>
        <taxon>Dothideomycetidae</taxon>
        <taxon>Dothideales</taxon>
        <taxon>Zalariaceae</taxon>
        <taxon>Zalaria</taxon>
    </lineage>
</organism>
<evidence type="ECO:0000313" key="1">
    <source>
        <dbReference type="EMBL" id="KAK8195943.1"/>
    </source>
</evidence>
<gene>
    <name evidence="1" type="primary">CET1</name>
    <name evidence="1" type="ORF">M8818_007094</name>
</gene>
<proteinExistence type="predicted"/>